<dbReference type="AlphaFoldDB" id="A0A1M5ATH4"/>
<keyword evidence="8 18" id="KW-0677">Repeat</keyword>
<feature type="domain" description="MobA-like NTP transferase" evidence="19">
    <location>
        <begin position="10"/>
        <end position="133"/>
    </location>
</feature>
<dbReference type="NCBIfam" id="TIGR01173">
    <property type="entry name" value="glmU"/>
    <property type="match status" value="1"/>
</dbReference>
<dbReference type="GO" id="GO:0003977">
    <property type="term" value="F:UDP-N-acetylglucosamine diphosphorylase activity"/>
    <property type="evidence" value="ECO:0007669"/>
    <property type="project" value="UniProtKB-UniRule"/>
</dbReference>
<comment type="pathway">
    <text evidence="18">Nucleotide-sugar biosynthesis; UDP-N-acetyl-alpha-D-glucosamine biosynthesis; UDP-N-acetyl-alpha-D-glucosamine from N-acetyl-alpha-D-glucosamine 1-phosphate: step 1/1.</text>
</comment>
<dbReference type="InterPro" id="IPR001451">
    <property type="entry name" value="Hexapep"/>
</dbReference>
<evidence type="ECO:0000256" key="12">
    <source>
        <dbReference type="ARBA" id="ARBA00023268"/>
    </source>
</evidence>
<comment type="catalytic activity">
    <reaction evidence="16 18">
        <text>N-acetyl-alpha-D-glucosamine 1-phosphate + UTP + H(+) = UDP-N-acetyl-alpha-D-glucosamine + diphosphate</text>
        <dbReference type="Rhea" id="RHEA:13509"/>
        <dbReference type="ChEBI" id="CHEBI:15378"/>
        <dbReference type="ChEBI" id="CHEBI:33019"/>
        <dbReference type="ChEBI" id="CHEBI:46398"/>
        <dbReference type="ChEBI" id="CHEBI:57705"/>
        <dbReference type="ChEBI" id="CHEBI:57776"/>
        <dbReference type="EC" id="2.7.7.23"/>
    </reaction>
</comment>
<evidence type="ECO:0000256" key="17">
    <source>
        <dbReference type="ARBA" id="ARBA00049628"/>
    </source>
</evidence>
<dbReference type="Pfam" id="PF12804">
    <property type="entry name" value="NTP_transf_3"/>
    <property type="match status" value="1"/>
</dbReference>
<feature type="active site" description="Proton acceptor" evidence="18">
    <location>
        <position position="364"/>
    </location>
</feature>
<dbReference type="GO" id="GO:0000902">
    <property type="term" value="P:cell morphogenesis"/>
    <property type="evidence" value="ECO:0007669"/>
    <property type="project" value="UniProtKB-UniRule"/>
</dbReference>
<evidence type="ECO:0000256" key="8">
    <source>
        <dbReference type="ARBA" id="ARBA00022737"/>
    </source>
</evidence>
<feature type="binding site" evidence="18">
    <location>
        <position position="173"/>
    </location>
    <ligand>
        <name>UDP-N-acetyl-alpha-D-glucosamine</name>
        <dbReference type="ChEBI" id="CHEBI:57705"/>
    </ligand>
</feature>
<dbReference type="InterPro" id="IPR029044">
    <property type="entry name" value="Nucleotide-diphossugar_trans"/>
</dbReference>
<comment type="similarity">
    <text evidence="3 18">In the N-terminal section; belongs to the N-acetylglucosamine-1-phosphate uridyltransferase family.</text>
</comment>
<dbReference type="UniPathway" id="UPA00113">
    <property type="reaction ID" value="UER00532"/>
</dbReference>
<dbReference type="NCBIfam" id="NF010934">
    <property type="entry name" value="PRK14354.1"/>
    <property type="match status" value="1"/>
</dbReference>
<dbReference type="GO" id="GO:0008360">
    <property type="term" value="P:regulation of cell shape"/>
    <property type="evidence" value="ECO:0007669"/>
    <property type="project" value="UniProtKB-KW"/>
</dbReference>
<dbReference type="GO" id="GO:0000287">
    <property type="term" value="F:magnesium ion binding"/>
    <property type="evidence" value="ECO:0007669"/>
    <property type="project" value="UniProtKB-UniRule"/>
</dbReference>
<evidence type="ECO:0000259" key="20">
    <source>
        <dbReference type="Pfam" id="PF25087"/>
    </source>
</evidence>
<dbReference type="GO" id="GO:0071555">
    <property type="term" value="P:cell wall organization"/>
    <property type="evidence" value="ECO:0007669"/>
    <property type="project" value="UniProtKB-KW"/>
</dbReference>
<evidence type="ECO:0000256" key="18">
    <source>
        <dbReference type="HAMAP-Rule" id="MF_01631"/>
    </source>
</evidence>
<comment type="function">
    <text evidence="17 18">Catalyzes the last two sequential reactions in the de novo biosynthetic pathway for UDP-N-acetylglucosamine (UDP-GlcNAc). The C-terminal domain catalyzes the transfer of acetyl group from acetyl coenzyme A to glucosamine-1-phosphate (GlcN-1-P) to produce N-acetylglucosamine-1-phosphate (GlcNAc-1-P), which is converted into UDP-GlcNAc by the transfer of uridine 5-monophosphate (from uridine 5-triphosphate), a reaction catalyzed by the N-terminal domain.</text>
</comment>
<feature type="binding site" evidence="18">
    <location>
        <position position="367"/>
    </location>
    <ligand>
        <name>UDP-N-acetyl-alpha-D-glucosamine</name>
        <dbReference type="ChEBI" id="CHEBI:57705"/>
    </ligand>
</feature>
<keyword evidence="6 18" id="KW-0548">Nucleotidyltransferase</keyword>
<dbReference type="UniPathway" id="UPA00973"/>
<comment type="pathway">
    <text evidence="18">Bacterial outer membrane biogenesis; LPS lipid A biosynthesis.</text>
</comment>
<evidence type="ECO:0000256" key="5">
    <source>
        <dbReference type="ARBA" id="ARBA00022679"/>
    </source>
</evidence>
<feature type="binding site" evidence="18">
    <location>
        <position position="378"/>
    </location>
    <ligand>
        <name>UDP-N-acetyl-alpha-D-glucosamine</name>
        <dbReference type="ChEBI" id="CHEBI:57705"/>
    </ligand>
</feature>
<comment type="caution">
    <text evidence="18">Lacks conserved residue(s) required for the propagation of feature annotation.</text>
</comment>
<keyword evidence="10 18" id="KW-0133">Cell shape</keyword>
<feature type="region of interest" description="Pyrophosphorylase" evidence="18">
    <location>
        <begin position="1"/>
        <end position="232"/>
    </location>
</feature>
<keyword evidence="7 18" id="KW-0479">Metal-binding</keyword>
<evidence type="ECO:0000256" key="2">
    <source>
        <dbReference type="ARBA" id="ARBA00007707"/>
    </source>
</evidence>
<evidence type="ECO:0000256" key="3">
    <source>
        <dbReference type="ARBA" id="ARBA00007947"/>
    </source>
</evidence>
<feature type="binding site" evidence="18">
    <location>
        <position position="77"/>
    </location>
    <ligand>
        <name>UDP-N-acetyl-alpha-D-glucosamine</name>
        <dbReference type="ChEBI" id="CHEBI:57705"/>
    </ligand>
</feature>
<dbReference type="InterPro" id="IPR005882">
    <property type="entry name" value="Bifunctional_GlmU"/>
</dbReference>
<evidence type="ECO:0000313" key="21">
    <source>
        <dbReference type="EMBL" id="SHF33505.1"/>
    </source>
</evidence>
<dbReference type="InterPro" id="IPR056729">
    <property type="entry name" value="GMPPB_C"/>
</dbReference>
<dbReference type="EMBL" id="FQVH01000018">
    <property type="protein sequence ID" value="SHF33505.1"/>
    <property type="molecule type" value="Genomic_DNA"/>
</dbReference>
<evidence type="ECO:0000256" key="9">
    <source>
        <dbReference type="ARBA" id="ARBA00022842"/>
    </source>
</evidence>
<dbReference type="InterPro" id="IPR038009">
    <property type="entry name" value="GlmU_C_LbH"/>
</dbReference>
<dbReference type="EC" id="2.3.1.157" evidence="18"/>
<dbReference type="CDD" id="cd02540">
    <property type="entry name" value="GT2_GlmU_N_bac"/>
    <property type="match status" value="1"/>
</dbReference>
<comment type="pathway">
    <text evidence="18">Nucleotide-sugar biosynthesis; UDP-N-acetyl-alpha-D-glucosamine biosynthesis; N-acetyl-alpha-D-glucosamine 1-phosphate from alpha-D-glucosamine 6-phosphate (route II): step 2/2.</text>
</comment>
<evidence type="ECO:0000256" key="16">
    <source>
        <dbReference type="ARBA" id="ARBA00048493"/>
    </source>
</evidence>
<evidence type="ECO:0000256" key="11">
    <source>
        <dbReference type="ARBA" id="ARBA00022984"/>
    </source>
</evidence>
<evidence type="ECO:0000259" key="19">
    <source>
        <dbReference type="Pfam" id="PF12804"/>
    </source>
</evidence>
<accession>A0A1M5ATH4</accession>
<dbReference type="InterPro" id="IPR018357">
    <property type="entry name" value="Hexapep_transf_CS"/>
</dbReference>
<dbReference type="GO" id="GO:0016020">
    <property type="term" value="C:membrane"/>
    <property type="evidence" value="ECO:0007669"/>
    <property type="project" value="GOC"/>
</dbReference>
<keyword evidence="12 18" id="KW-0511">Multifunctional enzyme</keyword>
<feature type="binding site" evidence="18">
    <location>
        <begin position="82"/>
        <end position="83"/>
    </location>
    <ligand>
        <name>UDP-N-acetyl-alpha-D-glucosamine</name>
        <dbReference type="ChEBI" id="CHEBI:57705"/>
    </ligand>
</feature>
<comment type="subcellular location">
    <subcellularLocation>
        <location evidence="1 18">Cytoplasm</location>
    </subcellularLocation>
</comment>
<feature type="binding site" evidence="18">
    <location>
        <position position="441"/>
    </location>
    <ligand>
        <name>acetyl-CoA</name>
        <dbReference type="ChEBI" id="CHEBI:57288"/>
    </ligand>
</feature>
<feature type="region of interest" description="Linker" evidence="18">
    <location>
        <begin position="233"/>
        <end position="253"/>
    </location>
</feature>
<proteinExistence type="inferred from homology"/>
<dbReference type="CDD" id="cd03353">
    <property type="entry name" value="LbH_GlmU_C"/>
    <property type="match status" value="1"/>
</dbReference>
<dbReference type="InterPro" id="IPR050065">
    <property type="entry name" value="GlmU-like"/>
</dbReference>
<dbReference type="EC" id="2.7.7.23" evidence="18"/>
<gene>
    <name evidence="18" type="primary">glmU</name>
    <name evidence="21" type="ORF">SAMN02746089_01723</name>
</gene>
<evidence type="ECO:0000256" key="6">
    <source>
        <dbReference type="ARBA" id="ARBA00022695"/>
    </source>
</evidence>
<organism evidence="21 22">
    <name type="scientific">Caldanaerobius fijiensis DSM 17918</name>
    <dbReference type="NCBI Taxonomy" id="1121256"/>
    <lineage>
        <taxon>Bacteria</taxon>
        <taxon>Bacillati</taxon>
        <taxon>Bacillota</taxon>
        <taxon>Clostridia</taxon>
        <taxon>Thermoanaerobacterales</taxon>
        <taxon>Thermoanaerobacteraceae</taxon>
        <taxon>Caldanaerobius</taxon>
    </lineage>
</organism>
<dbReference type="Gene3D" id="2.160.10.10">
    <property type="entry name" value="Hexapeptide repeat proteins"/>
    <property type="match status" value="1"/>
</dbReference>
<keyword evidence="5 18" id="KW-0808">Transferase</keyword>
<feature type="binding site" evidence="18">
    <location>
        <position position="352"/>
    </location>
    <ligand>
        <name>UDP-N-acetyl-alpha-D-glucosamine</name>
        <dbReference type="ChEBI" id="CHEBI:57705"/>
    </ligand>
</feature>
<dbReference type="GO" id="GO:0006048">
    <property type="term" value="P:UDP-N-acetylglucosamine biosynthetic process"/>
    <property type="evidence" value="ECO:0007669"/>
    <property type="project" value="UniProtKB-UniPathway"/>
</dbReference>
<reference evidence="21 22" key="1">
    <citation type="submission" date="2016-11" db="EMBL/GenBank/DDBJ databases">
        <authorList>
            <person name="Jaros S."/>
            <person name="Januszkiewicz K."/>
            <person name="Wedrychowicz H."/>
        </authorList>
    </citation>
    <scope>NUCLEOTIDE SEQUENCE [LARGE SCALE GENOMIC DNA]</scope>
    <source>
        <strain evidence="21 22">DSM 17918</strain>
    </source>
</reference>
<feature type="binding site" evidence="18">
    <location>
        <position position="230"/>
    </location>
    <ligand>
        <name>Mg(2+)</name>
        <dbReference type="ChEBI" id="CHEBI:18420"/>
    </ligand>
</feature>
<feature type="binding site" evidence="18">
    <location>
        <position position="424"/>
    </location>
    <ligand>
        <name>acetyl-CoA</name>
        <dbReference type="ChEBI" id="CHEBI:57288"/>
    </ligand>
</feature>
<keyword evidence="9 18" id="KW-0460">Magnesium</keyword>
<evidence type="ECO:0000256" key="4">
    <source>
        <dbReference type="ARBA" id="ARBA00022490"/>
    </source>
</evidence>
<keyword evidence="4 18" id="KW-0963">Cytoplasm</keyword>
<dbReference type="STRING" id="1121256.SAMN02746089_01723"/>
<evidence type="ECO:0000256" key="13">
    <source>
        <dbReference type="ARBA" id="ARBA00023315"/>
    </source>
</evidence>
<evidence type="ECO:0000256" key="10">
    <source>
        <dbReference type="ARBA" id="ARBA00022960"/>
    </source>
</evidence>
<dbReference type="Proteomes" id="UP000184088">
    <property type="component" value="Unassembled WGS sequence"/>
</dbReference>
<evidence type="ECO:0000256" key="1">
    <source>
        <dbReference type="ARBA" id="ARBA00004496"/>
    </source>
</evidence>
<sequence>MRKVDKMMHAVILAAGMGTRMKSKHPKVIHQILGKPMVEYVITAVKKAGVEHITLVIGHKAEEVKEAVRSDVDFVLQHPQLGTGHAVMVAQGNLPDEGEVLILTGDTPLITPETLDKVIRYHRENRYAATVITAMLEDPSGYGRIVRDSNGDIIKIVEHKDASPEELAISEINASMYCFDVKKLKEVLGQLSNDNAQGEYYLTDTIALMREKGYRIGGYVADSEEILGINDRVQLYEASKVMRKRILRQHMLNGVTIIDPDSTYIGPDVKIGQDTVIYPGCVMEGDVEIGEDCYIAGSRLIDCKIGKGCSILNSVIVSSEVKDHVNMGPFAYIRPESVIGNNVKIGDFVEIKKSIIGDGTKVPHLTYVGDAQIGSQCNLGCGTIFVNYDGRVKHKTIVGDRVFIGCNTNLIAPLLIEDDSYIAAGSTITDNVPKKALAIARERQVIKEGWVERKFNKREDN</sequence>
<dbReference type="Gene3D" id="3.90.550.10">
    <property type="entry name" value="Spore Coat Polysaccharide Biosynthesis Protein SpsA, Chain A"/>
    <property type="match status" value="1"/>
</dbReference>
<feature type="binding site" evidence="18">
    <location>
        <position position="334"/>
    </location>
    <ligand>
        <name>UDP-N-acetyl-alpha-D-glucosamine</name>
        <dbReference type="ChEBI" id="CHEBI:57705"/>
    </ligand>
</feature>
<feature type="region of interest" description="N-acetyltransferase" evidence="18">
    <location>
        <begin position="254"/>
        <end position="461"/>
    </location>
</feature>
<comment type="subunit">
    <text evidence="18">Homotrimer.</text>
</comment>
<feature type="binding site" evidence="18">
    <location>
        <position position="143"/>
    </location>
    <ligand>
        <name>UDP-N-acetyl-alpha-D-glucosamine</name>
        <dbReference type="ChEBI" id="CHEBI:57705"/>
    </ligand>
</feature>
<feature type="binding site" evidence="18">
    <location>
        <begin position="13"/>
        <end position="16"/>
    </location>
    <ligand>
        <name>UDP-N-acetyl-alpha-D-glucosamine</name>
        <dbReference type="ChEBI" id="CHEBI:57705"/>
    </ligand>
</feature>
<dbReference type="SUPFAM" id="SSF53448">
    <property type="entry name" value="Nucleotide-diphospho-sugar transferases"/>
    <property type="match status" value="1"/>
</dbReference>
<protein>
    <recommendedName>
        <fullName evidence="18">Bifunctional protein GlmU</fullName>
    </recommendedName>
    <domain>
        <recommendedName>
            <fullName evidence="18">UDP-N-acetylglucosamine pyrophosphorylase</fullName>
            <ecNumber evidence="18">2.7.7.23</ecNumber>
        </recommendedName>
        <alternativeName>
            <fullName evidence="18">N-acetylglucosamine-1-phosphate uridyltransferase</fullName>
        </alternativeName>
    </domain>
    <domain>
        <recommendedName>
            <fullName evidence="18">Glucosamine-1-phosphate N-acetyltransferase</fullName>
            <ecNumber evidence="18">2.3.1.157</ecNumber>
        </recommendedName>
    </domain>
</protein>
<keyword evidence="22" id="KW-1185">Reference proteome</keyword>
<dbReference type="Pfam" id="PF00132">
    <property type="entry name" value="Hexapep"/>
    <property type="match status" value="1"/>
</dbReference>
<dbReference type="GO" id="GO:0009245">
    <property type="term" value="P:lipid A biosynthetic process"/>
    <property type="evidence" value="ECO:0007669"/>
    <property type="project" value="UniProtKB-UniRule"/>
</dbReference>
<dbReference type="Pfam" id="PF25087">
    <property type="entry name" value="GMPPB_C"/>
    <property type="match status" value="1"/>
</dbReference>
<dbReference type="GO" id="GO:0005737">
    <property type="term" value="C:cytoplasm"/>
    <property type="evidence" value="ECO:0007669"/>
    <property type="project" value="UniProtKB-SubCell"/>
</dbReference>
<keyword evidence="14 18" id="KW-0961">Cell wall biogenesis/degradation</keyword>
<evidence type="ECO:0000256" key="7">
    <source>
        <dbReference type="ARBA" id="ARBA00022723"/>
    </source>
</evidence>
<feature type="binding site" evidence="18">
    <location>
        <position position="158"/>
    </location>
    <ligand>
        <name>UDP-N-acetyl-alpha-D-glucosamine</name>
        <dbReference type="ChEBI" id="CHEBI:57705"/>
    </ligand>
</feature>
<name>A0A1M5ATH4_9THEO</name>
<dbReference type="InterPro" id="IPR011004">
    <property type="entry name" value="Trimer_LpxA-like_sf"/>
</dbReference>
<keyword evidence="11 18" id="KW-0573">Peptidoglycan synthesis</keyword>
<feature type="binding site" evidence="18">
    <location>
        <position position="106"/>
    </location>
    <ligand>
        <name>Mg(2+)</name>
        <dbReference type="ChEBI" id="CHEBI:18420"/>
    </ligand>
</feature>
<dbReference type="SUPFAM" id="SSF51161">
    <property type="entry name" value="Trimeric LpxA-like enzymes"/>
    <property type="match status" value="1"/>
</dbReference>
<evidence type="ECO:0000313" key="22">
    <source>
        <dbReference type="Proteomes" id="UP000184088"/>
    </source>
</evidence>
<feature type="binding site" evidence="18">
    <location>
        <position position="27"/>
    </location>
    <ligand>
        <name>UDP-N-acetyl-alpha-D-glucosamine</name>
        <dbReference type="ChEBI" id="CHEBI:57705"/>
    </ligand>
</feature>
<dbReference type="PANTHER" id="PTHR43584:SF3">
    <property type="entry name" value="BIFUNCTIONAL PROTEIN GLMU"/>
    <property type="match status" value="1"/>
</dbReference>
<feature type="domain" description="Mannose-1-phosphate guanyltransferase C-terminal" evidence="20">
    <location>
        <begin position="321"/>
        <end position="381"/>
    </location>
</feature>
<evidence type="ECO:0000256" key="14">
    <source>
        <dbReference type="ARBA" id="ARBA00023316"/>
    </source>
</evidence>
<comment type="similarity">
    <text evidence="2 18">In the C-terminal section; belongs to the transferase hexapeptide repeat family.</text>
</comment>
<evidence type="ECO:0000256" key="15">
    <source>
        <dbReference type="ARBA" id="ARBA00048247"/>
    </source>
</evidence>
<dbReference type="GO" id="GO:0009252">
    <property type="term" value="P:peptidoglycan biosynthetic process"/>
    <property type="evidence" value="ECO:0007669"/>
    <property type="project" value="UniProtKB-UniRule"/>
</dbReference>
<keyword evidence="13 18" id="KW-0012">Acyltransferase</keyword>
<comment type="catalytic activity">
    <reaction evidence="15 18">
        <text>alpha-D-glucosamine 1-phosphate + acetyl-CoA = N-acetyl-alpha-D-glucosamine 1-phosphate + CoA + H(+)</text>
        <dbReference type="Rhea" id="RHEA:13725"/>
        <dbReference type="ChEBI" id="CHEBI:15378"/>
        <dbReference type="ChEBI" id="CHEBI:57287"/>
        <dbReference type="ChEBI" id="CHEBI:57288"/>
        <dbReference type="ChEBI" id="CHEBI:57776"/>
        <dbReference type="ChEBI" id="CHEBI:58516"/>
        <dbReference type="EC" id="2.3.1.157"/>
    </reaction>
</comment>
<dbReference type="PANTHER" id="PTHR43584">
    <property type="entry name" value="NUCLEOTIDYL TRANSFERASE"/>
    <property type="match status" value="1"/>
</dbReference>
<dbReference type="InterPro" id="IPR025877">
    <property type="entry name" value="MobA-like_NTP_Trfase"/>
</dbReference>
<dbReference type="GO" id="GO:0019134">
    <property type="term" value="F:glucosamine-1-phosphate N-acetyltransferase activity"/>
    <property type="evidence" value="ECO:0007669"/>
    <property type="project" value="UniProtKB-UniRule"/>
</dbReference>
<feature type="binding site" evidence="18">
    <location>
        <begin position="387"/>
        <end position="388"/>
    </location>
    <ligand>
        <name>acetyl-CoA</name>
        <dbReference type="ChEBI" id="CHEBI:57288"/>
    </ligand>
</feature>
<comment type="cofactor">
    <cofactor evidence="18">
        <name>Mg(2+)</name>
        <dbReference type="ChEBI" id="CHEBI:18420"/>
    </cofactor>
    <text evidence="18">Binds 1 Mg(2+) ion per subunit.</text>
</comment>
<feature type="binding site" evidence="18">
    <location>
        <position position="230"/>
    </location>
    <ligand>
        <name>UDP-N-acetyl-alpha-D-glucosamine</name>
        <dbReference type="ChEBI" id="CHEBI:57705"/>
    </ligand>
</feature>
<dbReference type="PROSITE" id="PS00101">
    <property type="entry name" value="HEXAPEP_TRANSFERASES"/>
    <property type="match status" value="1"/>
</dbReference>
<dbReference type="HAMAP" id="MF_01631">
    <property type="entry name" value="GlmU"/>
    <property type="match status" value="1"/>
</dbReference>